<evidence type="ECO:0000313" key="2">
    <source>
        <dbReference type="EMBL" id="VVD31103.1"/>
    </source>
</evidence>
<organism evidence="2 3">
    <name type="scientific">Paraburkholderia dioscoreae</name>
    <dbReference type="NCBI Taxonomy" id="2604047"/>
    <lineage>
        <taxon>Bacteria</taxon>
        <taxon>Pseudomonadati</taxon>
        <taxon>Pseudomonadota</taxon>
        <taxon>Betaproteobacteria</taxon>
        <taxon>Burkholderiales</taxon>
        <taxon>Burkholderiaceae</taxon>
        <taxon>Paraburkholderia</taxon>
    </lineage>
</organism>
<evidence type="ECO:0000256" key="1">
    <source>
        <dbReference type="SAM" id="MobiDB-lite"/>
    </source>
</evidence>
<dbReference type="EMBL" id="LR699555">
    <property type="protein sequence ID" value="VVD31103.1"/>
    <property type="molecule type" value="Genomic_DNA"/>
</dbReference>
<geneLocation type="plasmid" evidence="2 3">
    <name>pI</name>
</geneLocation>
<accession>A0A5Q4ZEI2</accession>
<dbReference type="Proteomes" id="UP000325811">
    <property type="component" value="Plasmid pI"/>
</dbReference>
<dbReference type="KEGG" id="pdio:PDMSB3_0267.2"/>
<sequence>MFRLRNNRSKPARMQVALKQATPARDGDWLFVIQDTQADQREKAARDARGAALNRASRDASQDLHRSYERLTTGRRILGGAVSDVIPDGRCPNGVFHIALFRVQCMDLLLQAWHPFE</sequence>
<evidence type="ECO:0000313" key="3">
    <source>
        <dbReference type="Proteomes" id="UP000325811"/>
    </source>
</evidence>
<feature type="region of interest" description="Disordered" evidence="1">
    <location>
        <begin position="42"/>
        <end position="64"/>
    </location>
</feature>
<reference evidence="2 3" key="1">
    <citation type="submission" date="2019-08" db="EMBL/GenBank/DDBJ databases">
        <authorList>
            <person name="Herpell B J."/>
        </authorList>
    </citation>
    <scope>NUCLEOTIDE SEQUENCE [LARGE SCALE GENOMIC DNA]</scope>
    <source>
        <strain evidence="3">Msb3</strain>
        <plasmid evidence="2 3">pI</plasmid>
    </source>
</reference>
<protein>
    <submittedName>
        <fullName evidence="2">Uncharacterized protein</fullName>
    </submittedName>
</protein>
<name>A0A5Q4ZEI2_9BURK</name>
<proteinExistence type="predicted"/>
<keyword evidence="2" id="KW-0614">Plasmid</keyword>
<dbReference type="AlphaFoldDB" id="A0A5Q4ZEI2"/>
<gene>
    <name evidence="2" type="ORF">PDMSB3_0267</name>
</gene>
<keyword evidence="3" id="KW-1185">Reference proteome</keyword>